<comment type="caution">
    <text evidence="1">The sequence shown here is derived from an EMBL/GenBank/DDBJ whole genome shotgun (WGS) entry which is preliminary data.</text>
</comment>
<evidence type="ECO:0000313" key="1">
    <source>
        <dbReference type="EMBL" id="MBI4923264.1"/>
    </source>
</evidence>
<reference evidence="1" key="1">
    <citation type="submission" date="2020-07" db="EMBL/GenBank/DDBJ databases">
        <title>Huge and variable diversity of episymbiotic CPR bacteria and DPANN archaea in groundwater ecosystems.</title>
        <authorList>
            <person name="He C.Y."/>
            <person name="Keren R."/>
            <person name="Whittaker M."/>
            <person name="Farag I.F."/>
            <person name="Doudna J."/>
            <person name="Cate J.H.D."/>
            <person name="Banfield J.F."/>
        </authorList>
    </citation>
    <scope>NUCLEOTIDE SEQUENCE</scope>
    <source>
        <strain evidence="1">NC_groundwater_1586_Pr3_B-0.1um_66_15</strain>
    </source>
</reference>
<sequence>MAVVSAAEHTQGKLSELLEDLDRAIDAVAPGHAETSWLLRARVTTGSLLESIGTSLEMLDRPTPGPGPGAQP</sequence>
<evidence type="ECO:0000313" key="2">
    <source>
        <dbReference type="Proteomes" id="UP000782610"/>
    </source>
</evidence>
<accession>A0A933L2Z5</accession>
<gene>
    <name evidence="1" type="ORF">HY834_16100</name>
</gene>
<dbReference type="AlphaFoldDB" id="A0A933L2Z5"/>
<proteinExistence type="predicted"/>
<name>A0A933L2Z5_9HYPH</name>
<organism evidence="1 2">
    <name type="scientific">Devosia nanyangense</name>
    <dbReference type="NCBI Taxonomy" id="1228055"/>
    <lineage>
        <taxon>Bacteria</taxon>
        <taxon>Pseudomonadati</taxon>
        <taxon>Pseudomonadota</taxon>
        <taxon>Alphaproteobacteria</taxon>
        <taxon>Hyphomicrobiales</taxon>
        <taxon>Devosiaceae</taxon>
        <taxon>Devosia</taxon>
    </lineage>
</organism>
<protein>
    <submittedName>
        <fullName evidence="1">Uncharacterized protein</fullName>
    </submittedName>
</protein>
<dbReference type="Proteomes" id="UP000782610">
    <property type="component" value="Unassembled WGS sequence"/>
</dbReference>
<dbReference type="EMBL" id="JACRAF010000049">
    <property type="protein sequence ID" value="MBI4923264.1"/>
    <property type="molecule type" value="Genomic_DNA"/>
</dbReference>